<feature type="transmembrane region" description="Helical" evidence="4">
    <location>
        <begin position="20"/>
        <end position="39"/>
    </location>
</feature>
<keyword evidence="2" id="KW-0547">Nucleotide-binding</keyword>
<dbReference type="Pfam" id="PF06479">
    <property type="entry name" value="Ribonuc_2-5A"/>
    <property type="match status" value="1"/>
</dbReference>
<dbReference type="GO" id="GO:0036498">
    <property type="term" value="P:IRE1-mediated unfolded protein response"/>
    <property type="evidence" value="ECO:0007669"/>
    <property type="project" value="TreeGrafter"/>
</dbReference>
<evidence type="ECO:0000256" key="3">
    <source>
        <dbReference type="ARBA" id="ARBA00022840"/>
    </source>
</evidence>
<feature type="transmembrane region" description="Helical" evidence="4">
    <location>
        <begin position="407"/>
        <end position="429"/>
    </location>
</feature>
<keyword evidence="4" id="KW-1133">Transmembrane helix</keyword>
<evidence type="ECO:0000259" key="5">
    <source>
        <dbReference type="PROSITE" id="PS51392"/>
    </source>
</evidence>
<keyword evidence="6" id="KW-0808">Transferase</keyword>
<dbReference type="SMART" id="SM00580">
    <property type="entry name" value="PUG"/>
    <property type="match status" value="1"/>
</dbReference>
<dbReference type="InterPro" id="IPR000719">
    <property type="entry name" value="Prot_kinase_dom"/>
</dbReference>
<evidence type="ECO:0000313" key="6">
    <source>
        <dbReference type="EMBL" id="EOB14063.1"/>
    </source>
</evidence>
<dbReference type="SMART" id="SM00220">
    <property type="entry name" value="S_TKc"/>
    <property type="match status" value="1"/>
</dbReference>
<gene>
    <name evidence="6" type="primary">ERN1</name>
    <name evidence="6" type="ORF">NBO_41g0038</name>
</gene>
<evidence type="ECO:0000313" key="7">
    <source>
        <dbReference type="Proteomes" id="UP000016927"/>
    </source>
</evidence>
<dbReference type="SUPFAM" id="SSF56112">
    <property type="entry name" value="Protein kinase-like (PK-like)"/>
    <property type="match status" value="1"/>
</dbReference>
<protein>
    <submittedName>
        <fullName evidence="6">Serine/threonine-protein kinase/endoribonuclease IRE1</fullName>
    </submittedName>
</protein>
<dbReference type="GO" id="GO:0070059">
    <property type="term" value="P:intrinsic apoptotic signaling pathway in response to endoplasmic reticulum stress"/>
    <property type="evidence" value="ECO:0007669"/>
    <property type="project" value="TreeGrafter"/>
</dbReference>
<dbReference type="PROSITE" id="PS51392">
    <property type="entry name" value="KEN"/>
    <property type="match status" value="1"/>
</dbReference>
<dbReference type="STRING" id="578461.R0MMH2"/>
<organism evidence="6 7">
    <name type="scientific">Nosema bombycis (strain CQ1 / CVCC 102059)</name>
    <name type="common">Microsporidian parasite</name>
    <name type="synonym">Pebrine of silkworm</name>
    <dbReference type="NCBI Taxonomy" id="578461"/>
    <lineage>
        <taxon>Eukaryota</taxon>
        <taxon>Fungi</taxon>
        <taxon>Fungi incertae sedis</taxon>
        <taxon>Microsporidia</taxon>
        <taxon>Nosematidae</taxon>
        <taxon>Nosema</taxon>
    </lineage>
</organism>
<keyword evidence="4" id="KW-0812">Transmembrane</keyword>
<dbReference type="InterPro" id="IPR045133">
    <property type="entry name" value="IRE1/2-like"/>
</dbReference>
<name>R0MMH2_NOSB1</name>
<dbReference type="PANTHER" id="PTHR13954:SF6">
    <property type="entry name" value="NON-SPECIFIC SERINE_THREONINE PROTEIN KINASE"/>
    <property type="match status" value="1"/>
</dbReference>
<dbReference type="PANTHER" id="PTHR13954">
    <property type="entry name" value="IRE1-RELATED"/>
    <property type="match status" value="1"/>
</dbReference>
<accession>R0MMH2</accession>
<dbReference type="GO" id="GO:0004521">
    <property type="term" value="F:RNA endonuclease activity"/>
    <property type="evidence" value="ECO:0007669"/>
    <property type="project" value="InterPro"/>
</dbReference>
<feature type="domain" description="KEN" evidence="5">
    <location>
        <begin position="306"/>
        <end position="439"/>
    </location>
</feature>
<dbReference type="Gene3D" id="1.20.1440.180">
    <property type="entry name" value="KEN domain"/>
    <property type="match status" value="1"/>
</dbReference>
<dbReference type="OrthoDB" id="63989at2759"/>
<keyword evidence="1" id="KW-0732">Signal</keyword>
<dbReference type="Proteomes" id="UP000016927">
    <property type="component" value="Unassembled WGS sequence"/>
</dbReference>
<sequence length="439" mass="52529">MNRLYFYSGLEVYYPKEYGTSFTFLYLILLILIIFIFLIKRKSVKIVLELEKNESYTLYEGLYMHKRVLIKWYKKRKPEITKEIQILQEVHNNLYISRLVYYEDNYFNTFLVFEYLEEINSKLTKAMLHQIVLAVKFLNEKNIFLKNFNPKNIRIQNGHTVLFNVGVHGDNKGWYSECQEDDKIKNVFFLGCLLHYFITGYHPYDKRGLEKDCQSDEQSDLDNCDNRKDKDSCDNVKKDKDKCEYKVNDLNNHDNNISNLTFLDHKSIQDNILLKKYKIRIEDPLVHDLIYHTIKAKIPERTSLQRLSAHPFFWDDSSKFEFIARYSDILEGNPIQVKKIERNKTRIFTKPWNSYLCSLVSEELSVFRLYNFNSARDLIRVIRNKGRHYNQIPGNVKEVYRTFPGGFMSYWCGLFPGLLIVCYNCGYQLRTNELLEKFY</sequence>
<reference evidence="6 7" key="1">
    <citation type="journal article" date="2013" name="BMC Genomics">
        <title>Comparative genomics of parasitic silkworm microsporidia reveal an association between genome expansion and host adaptation.</title>
        <authorList>
            <person name="Pan G."/>
            <person name="Xu J."/>
            <person name="Li T."/>
            <person name="Xia Q."/>
            <person name="Liu S.L."/>
            <person name="Zhang G."/>
            <person name="Li S."/>
            <person name="Li C."/>
            <person name="Liu H."/>
            <person name="Yang L."/>
            <person name="Liu T."/>
            <person name="Zhang X."/>
            <person name="Wu Z."/>
            <person name="Fan W."/>
            <person name="Dang X."/>
            <person name="Xiang H."/>
            <person name="Tao M."/>
            <person name="Li Y."/>
            <person name="Hu J."/>
            <person name="Li Z."/>
            <person name="Lin L."/>
            <person name="Luo J."/>
            <person name="Geng L."/>
            <person name="Wang L."/>
            <person name="Long M."/>
            <person name="Wan Y."/>
            <person name="He N."/>
            <person name="Zhang Z."/>
            <person name="Lu C."/>
            <person name="Keeling P.J."/>
            <person name="Wang J."/>
            <person name="Xiang Z."/>
            <person name="Zhou Z."/>
        </authorList>
    </citation>
    <scope>NUCLEOTIDE SEQUENCE [LARGE SCALE GENOMIC DNA]</scope>
    <source>
        <strain evidence="7">CQ1 / CVCC 102059</strain>
    </source>
</reference>
<keyword evidence="4" id="KW-0472">Membrane</keyword>
<dbReference type="GO" id="GO:1990604">
    <property type="term" value="C:IRE1-TRAF2-ASK1 complex"/>
    <property type="evidence" value="ECO:0007669"/>
    <property type="project" value="TreeGrafter"/>
</dbReference>
<keyword evidence="6" id="KW-0418">Kinase</keyword>
<dbReference type="Gene3D" id="3.30.200.20">
    <property type="entry name" value="Phosphorylase Kinase, domain 1"/>
    <property type="match status" value="1"/>
</dbReference>
<dbReference type="GO" id="GO:0004674">
    <property type="term" value="F:protein serine/threonine kinase activity"/>
    <property type="evidence" value="ECO:0007669"/>
    <property type="project" value="InterPro"/>
</dbReference>
<proteinExistence type="predicted"/>
<evidence type="ECO:0000256" key="2">
    <source>
        <dbReference type="ARBA" id="ARBA00022741"/>
    </source>
</evidence>
<dbReference type="GO" id="GO:0005524">
    <property type="term" value="F:ATP binding"/>
    <property type="evidence" value="ECO:0007669"/>
    <property type="project" value="UniProtKB-KW"/>
</dbReference>
<dbReference type="HOGENOM" id="CLU_624192_0_0_1"/>
<dbReference type="EMBL" id="KB908949">
    <property type="protein sequence ID" value="EOB14063.1"/>
    <property type="molecule type" value="Genomic_DNA"/>
</dbReference>
<keyword evidence="3" id="KW-0067">ATP-binding</keyword>
<dbReference type="InterPro" id="IPR038357">
    <property type="entry name" value="KEN_sf"/>
</dbReference>
<keyword evidence="7" id="KW-1185">Reference proteome</keyword>
<dbReference type="GO" id="GO:0051082">
    <property type="term" value="F:unfolded protein binding"/>
    <property type="evidence" value="ECO:0007669"/>
    <property type="project" value="TreeGrafter"/>
</dbReference>
<evidence type="ECO:0000256" key="4">
    <source>
        <dbReference type="SAM" id="Phobius"/>
    </source>
</evidence>
<dbReference type="OMA" id="YFITGYH"/>
<dbReference type="AlphaFoldDB" id="R0MMH2"/>
<dbReference type="InterPro" id="IPR011009">
    <property type="entry name" value="Kinase-like_dom_sf"/>
</dbReference>
<dbReference type="VEuPathDB" id="MicrosporidiaDB:NBO_41g0038"/>
<evidence type="ECO:0000256" key="1">
    <source>
        <dbReference type="ARBA" id="ARBA00022729"/>
    </source>
</evidence>
<dbReference type="GO" id="GO:0006397">
    <property type="term" value="P:mRNA processing"/>
    <property type="evidence" value="ECO:0007669"/>
    <property type="project" value="InterPro"/>
</dbReference>
<dbReference type="Gene3D" id="1.10.510.10">
    <property type="entry name" value="Transferase(Phosphotransferase) domain 1"/>
    <property type="match status" value="2"/>
</dbReference>
<dbReference type="InterPro" id="IPR010513">
    <property type="entry name" value="KEN_dom"/>
</dbReference>